<name>A0ABD3QG92_9STRA</name>
<dbReference type="EMBL" id="JABMIG020000039">
    <property type="protein sequence ID" value="KAL3799419.1"/>
    <property type="molecule type" value="Genomic_DNA"/>
</dbReference>
<feature type="region of interest" description="Disordered" evidence="1">
    <location>
        <begin position="158"/>
        <end position="251"/>
    </location>
</feature>
<evidence type="ECO:0000313" key="2">
    <source>
        <dbReference type="EMBL" id="KAL3799419.1"/>
    </source>
</evidence>
<organism evidence="2 3">
    <name type="scientific">Cyclotella cryptica</name>
    <dbReference type="NCBI Taxonomy" id="29204"/>
    <lineage>
        <taxon>Eukaryota</taxon>
        <taxon>Sar</taxon>
        <taxon>Stramenopiles</taxon>
        <taxon>Ochrophyta</taxon>
        <taxon>Bacillariophyta</taxon>
        <taxon>Coscinodiscophyceae</taxon>
        <taxon>Thalassiosirophycidae</taxon>
        <taxon>Stephanodiscales</taxon>
        <taxon>Stephanodiscaceae</taxon>
        <taxon>Cyclotella</taxon>
    </lineage>
</organism>
<dbReference type="Proteomes" id="UP001516023">
    <property type="component" value="Unassembled WGS sequence"/>
</dbReference>
<reference evidence="2 3" key="1">
    <citation type="journal article" date="2020" name="G3 (Bethesda)">
        <title>Improved Reference Genome for Cyclotella cryptica CCMP332, a Model for Cell Wall Morphogenesis, Salinity Adaptation, and Lipid Production in Diatoms (Bacillariophyta).</title>
        <authorList>
            <person name="Roberts W.R."/>
            <person name="Downey K.M."/>
            <person name="Ruck E.C."/>
            <person name="Traller J.C."/>
            <person name="Alverson A.J."/>
        </authorList>
    </citation>
    <scope>NUCLEOTIDE SEQUENCE [LARGE SCALE GENOMIC DNA]</scope>
    <source>
        <strain evidence="2 3">CCMP332</strain>
    </source>
</reference>
<feature type="compositionally biased region" description="Basic and acidic residues" evidence="1">
    <location>
        <begin position="238"/>
        <end position="251"/>
    </location>
</feature>
<evidence type="ECO:0000313" key="3">
    <source>
        <dbReference type="Proteomes" id="UP001516023"/>
    </source>
</evidence>
<protein>
    <submittedName>
        <fullName evidence="2">Uncharacterized protein</fullName>
    </submittedName>
</protein>
<feature type="compositionally biased region" description="Polar residues" evidence="1">
    <location>
        <begin position="183"/>
        <end position="194"/>
    </location>
</feature>
<feature type="compositionally biased region" description="Basic and acidic residues" evidence="1">
    <location>
        <begin position="199"/>
        <end position="219"/>
    </location>
</feature>
<accession>A0ABD3QG92</accession>
<feature type="region of interest" description="Disordered" evidence="1">
    <location>
        <begin position="269"/>
        <end position="301"/>
    </location>
</feature>
<keyword evidence="3" id="KW-1185">Reference proteome</keyword>
<gene>
    <name evidence="2" type="ORF">HJC23_013874</name>
</gene>
<sequence length="557" mass="62450">MPTLNQEFPTGKTTRSTRCSDGGWLQAQLKLDEIIGEVQRGYKSATSPSCDLSAQTTHVTTLMLTPTTDFKKWTEERWKCPAPPRARRAPMIIRGKAAVVDGQHDIMDLSSGITVVGTVNSKAVEKNRVSLFDDGTREDTEYRNQVKRNGKGAEVRFASEETQRAEETDRCGQIKEKAESKTQDGSQVLSQEVANANRRRIEQEEHETESRAAAEKKQIADATQGRRQIADNAGFQRGAKDEKTTSTKEAKAEVAMAQAEDATIRLIEQDGNDDASGAPATEDKPELDDAERRCQIEGETRLRKRKGDRILADISAIQKSAKKRKVDTNHKSPQTKNGLSAEISYATKMQPARLPSLAKAILKPLFEVNDKVFAPWWPNAKRKCQPSWYSGVITGYNIVEKAGDYGPTRHYSVRFDDDNEELRGINDAYVFSFEDYKLSMFDQNGDSGKTRWVGVKNVTDVNSRDLWAKVVGWYEASIGEVILRLFFLILSKTRVNPLINLLLIMMVDQDGETHSFSTLSGALRAYDAHVIAKKGDKAKKFELNLPNERVHEIMRSK</sequence>
<proteinExistence type="predicted"/>
<evidence type="ECO:0000256" key="1">
    <source>
        <dbReference type="SAM" id="MobiDB-lite"/>
    </source>
</evidence>
<feature type="compositionally biased region" description="Basic and acidic residues" evidence="1">
    <location>
        <begin position="290"/>
        <end position="301"/>
    </location>
</feature>
<dbReference type="AlphaFoldDB" id="A0ABD3QG92"/>
<comment type="caution">
    <text evidence="2">The sequence shown here is derived from an EMBL/GenBank/DDBJ whole genome shotgun (WGS) entry which is preliminary data.</text>
</comment>
<feature type="compositionally biased region" description="Basic and acidic residues" evidence="1">
    <location>
        <begin position="158"/>
        <end position="182"/>
    </location>
</feature>